<accession>A0A0C3GRN3</accession>
<dbReference type="OrthoDB" id="10614391at2759"/>
<dbReference type="Proteomes" id="UP000054321">
    <property type="component" value="Unassembled WGS sequence"/>
</dbReference>
<feature type="region of interest" description="Disordered" evidence="1">
    <location>
        <begin position="1"/>
        <end position="96"/>
    </location>
</feature>
<reference evidence="2 3" key="1">
    <citation type="submission" date="2014-04" db="EMBL/GenBank/DDBJ databases">
        <authorList>
            <consortium name="DOE Joint Genome Institute"/>
            <person name="Kuo A."/>
            <person name="Martino E."/>
            <person name="Perotto S."/>
            <person name="Kohler A."/>
            <person name="Nagy L.G."/>
            <person name="Floudas D."/>
            <person name="Copeland A."/>
            <person name="Barry K.W."/>
            <person name="Cichocki N."/>
            <person name="Veneault-Fourrey C."/>
            <person name="LaButti K."/>
            <person name="Lindquist E.A."/>
            <person name="Lipzen A."/>
            <person name="Lundell T."/>
            <person name="Morin E."/>
            <person name="Murat C."/>
            <person name="Sun H."/>
            <person name="Tunlid A."/>
            <person name="Henrissat B."/>
            <person name="Grigoriev I.V."/>
            <person name="Hibbett D.S."/>
            <person name="Martin F."/>
            <person name="Nordberg H.P."/>
            <person name="Cantor M.N."/>
            <person name="Hua S.X."/>
        </authorList>
    </citation>
    <scope>NUCLEOTIDE SEQUENCE [LARGE SCALE GENOMIC DNA]</scope>
    <source>
        <strain evidence="2 3">Zn</strain>
    </source>
</reference>
<organism evidence="2 3">
    <name type="scientific">Oidiodendron maius (strain Zn)</name>
    <dbReference type="NCBI Taxonomy" id="913774"/>
    <lineage>
        <taxon>Eukaryota</taxon>
        <taxon>Fungi</taxon>
        <taxon>Dikarya</taxon>
        <taxon>Ascomycota</taxon>
        <taxon>Pezizomycotina</taxon>
        <taxon>Leotiomycetes</taxon>
        <taxon>Leotiomycetes incertae sedis</taxon>
        <taxon>Myxotrichaceae</taxon>
        <taxon>Oidiodendron</taxon>
    </lineage>
</organism>
<dbReference type="AlphaFoldDB" id="A0A0C3GRN3"/>
<dbReference type="HOGENOM" id="CLU_1644216_0_0_1"/>
<protein>
    <submittedName>
        <fullName evidence="2">Uncharacterized protein</fullName>
    </submittedName>
</protein>
<dbReference type="EMBL" id="KN832899">
    <property type="protein sequence ID" value="KIM93101.1"/>
    <property type="molecule type" value="Genomic_DNA"/>
</dbReference>
<feature type="compositionally biased region" description="Basic and acidic residues" evidence="1">
    <location>
        <begin position="81"/>
        <end position="96"/>
    </location>
</feature>
<feature type="compositionally biased region" description="Basic residues" evidence="1">
    <location>
        <begin position="20"/>
        <end position="32"/>
    </location>
</feature>
<dbReference type="InParanoid" id="A0A0C3GRN3"/>
<reference evidence="3" key="2">
    <citation type="submission" date="2015-01" db="EMBL/GenBank/DDBJ databases">
        <title>Evolutionary Origins and Diversification of the Mycorrhizal Mutualists.</title>
        <authorList>
            <consortium name="DOE Joint Genome Institute"/>
            <consortium name="Mycorrhizal Genomics Consortium"/>
            <person name="Kohler A."/>
            <person name="Kuo A."/>
            <person name="Nagy L.G."/>
            <person name="Floudas D."/>
            <person name="Copeland A."/>
            <person name="Barry K.W."/>
            <person name="Cichocki N."/>
            <person name="Veneault-Fourrey C."/>
            <person name="LaButti K."/>
            <person name="Lindquist E.A."/>
            <person name="Lipzen A."/>
            <person name="Lundell T."/>
            <person name="Morin E."/>
            <person name="Murat C."/>
            <person name="Riley R."/>
            <person name="Ohm R."/>
            <person name="Sun H."/>
            <person name="Tunlid A."/>
            <person name="Henrissat B."/>
            <person name="Grigoriev I.V."/>
            <person name="Hibbett D.S."/>
            <person name="Martin F."/>
        </authorList>
    </citation>
    <scope>NUCLEOTIDE SEQUENCE [LARGE SCALE GENOMIC DNA]</scope>
    <source>
        <strain evidence="3">Zn</strain>
    </source>
</reference>
<evidence type="ECO:0000256" key="1">
    <source>
        <dbReference type="SAM" id="MobiDB-lite"/>
    </source>
</evidence>
<evidence type="ECO:0000313" key="2">
    <source>
        <dbReference type="EMBL" id="KIM93101.1"/>
    </source>
</evidence>
<gene>
    <name evidence="2" type="ORF">OIDMADRAFT_149817</name>
</gene>
<evidence type="ECO:0000313" key="3">
    <source>
        <dbReference type="Proteomes" id="UP000054321"/>
    </source>
</evidence>
<name>A0A0C3GRN3_OIDMZ</name>
<keyword evidence="3" id="KW-1185">Reference proteome</keyword>
<proteinExistence type="predicted"/>
<sequence length="161" mass="18451">MKRKFGAVNNGDADKPERQGHHRRTRYSRRKAGLNNDDPKQEEDAVIEPKVTELAKGSKKEHKPGSNEVLPANRTTSQDQKIQESKGSVKEEEDNKNSFELRYCVCPSGRPVEEQINSKDPYAAMDFFRHLCRDKAGNFVYHGIVEVSKEEGRLKVLRILR</sequence>